<dbReference type="EMBL" id="MU004197">
    <property type="protein sequence ID" value="KAF2490661.1"/>
    <property type="molecule type" value="Genomic_DNA"/>
</dbReference>
<evidence type="ECO:0000259" key="4">
    <source>
        <dbReference type="SMART" id="SM00547"/>
    </source>
</evidence>
<name>A0A6A6QER8_9PEZI</name>
<evidence type="ECO:0000313" key="5">
    <source>
        <dbReference type="EMBL" id="KAF2490661.1"/>
    </source>
</evidence>
<keyword evidence="6" id="KW-1185">Reference proteome</keyword>
<reference evidence="5" key="1">
    <citation type="journal article" date="2020" name="Stud. Mycol.">
        <title>101 Dothideomycetes genomes: a test case for predicting lifestyles and emergence of pathogens.</title>
        <authorList>
            <person name="Haridas S."/>
            <person name="Albert R."/>
            <person name="Binder M."/>
            <person name="Bloem J."/>
            <person name="Labutti K."/>
            <person name="Salamov A."/>
            <person name="Andreopoulos B."/>
            <person name="Baker S."/>
            <person name="Barry K."/>
            <person name="Bills G."/>
            <person name="Bluhm B."/>
            <person name="Cannon C."/>
            <person name="Castanera R."/>
            <person name="Culley D."/>
            <person name="Daum C."/>
            <person name="Ezra D."/>
            <person name="Gonzalez J."/>
            <person name="Henrissat B."/>
            <person name="Kuo A."/>
            <person name="Liang C."/>
            <person name="Lipzen A."/>
            <person name="Lutzoni F."/>
            <person name="Magnuson J."/>
            <person name="Mondo S."/>
            <person name="Nolan M."/>
            <person name="Ohm R."/>
            <person name="Pangilinan J."/>
            <person name="Park H.-J."/>
            <person name="Ramirez L."/>
            <person name="Alfaro M."/>
            <person name="Sun H."/>
            <person name="Tritt A."/>
            <person name="Yoshinaga Y."/>
            <person name="Zwiers L.-H."/>
            <person name="Turgeon B."/>
            <person name="Goodwin S."/>
            <person name="Spatafora J."/>
            <person name="Crous P."/>
            <person name="Grigoriev I."/>
        </authorList>
    </citation>
    <scope>NUCLEOTIDE SEQUENCE</scope>
    <source>
        <strain evidence="5">CBS 269.34</strain>
    </source>
</reference>
<proteinExistence type="predicted"/>
<keyword evidence="1" id="KW-0479">Metal-binding</keyword>
<protein>
    <recommendedName>
        <fullName evidence="4">RanBP2-type domain-containing protein</fullName>
    </recommendedName>
</protein>
<dbReference type="OrthoDB" id="10655956at2759"/>
<accession>A0A6A6QER8</accession>
<dbReference type="SMART" id="SM00547">
    <property type="entry name" value="ZnF_RBZ"/>
    <property type="match status" value="1"/>
</dbReference>
<dbReference type="Proteomes" id="UP000799750">
    <property type="component" value="Unassembled WGS sequence"/>
</dbReference>
<feature type="domain" description="RanBP2-type" evidence="4">
    <location>
        <begin position="93"/>
        <end position="119"/>
    </location>
</feature>
<evidence type="ECO:0000256" key="1">
    <source>
        <dbReference type="ARBA" id="ARBA00022723"/>
    </source>
</evidence>
<organism evidence="5 6">
    <name type="scientific">Lophium mytilinum</name>
    <dbReference type="NCBI Taxonomy" id="390894"/>
    <lineage>
        <taxon>Eukaryota</taxon>
        <taxon>Fungi</taxon>
        <taxon>Dikarya</taxon>
        <taxon>Ascomycota</taxon>
        <taxon>Pezizomycotina</taxon>
        <taxon>Dothideomycetes</taxon>
        <taxon>Pleosporomycetidae</taxon>
        <taxon>Mytilinidiales</taxon>
        <taxon>Mytilinidiaceae</taxon>
        <taxon>Lophium</taxon>
    </lineage>
</organism>
<evidence type="ECO:0000256" key="2">
    <source>
        <dbReference type="ARBA" id="ARBA00022771"/>
    </source>
</evidence>
<dbReference type="GO" id="GO:0008270">
    <property type="term" value="F:zinc ion binding"/>
    <property type="evidence" value="ECO:0007669"/>
    <property type="project" value="UniProtKB-KW"/>
</dbReference>
<evidence type="ECO:0000313" key="6">
    <source>
        <dbReference type="Proteomes" id="UP000799750"/>
    </source>
</evidence>
<dbReference type="InterPro" id="IPR001876">
    <property type="entry name" value="Znf_RanBP2"/>
</dbReference>
<gene>
    <name evidence="5" type="ORF">BU16DRAFT_566673</name>
</gene>
<dbReference type="AlphaFoldDB" id="A0A6A6QER8"/>
<sequence length="229" mass="26192">MSPKHHSYPSHPSPRPKWHCCACQTHIFRHQPTCWRLECQHPRCPTCYTFHYPPYHYNAPLPGITENMFLASPPTTPRIRLDDPRIAGRVMREDWLCHVCTFFNPASAPKCGRAECAHPRCENCHPLASFCAPASLSEPPPPIPPRNPARLLQAIEFVEEVVEQSVEVVPIIVVEDTEEAEMSSTETLLNSPISITETLTPPVVRFRVQQHLPQILHMHRPALVPRRFR</sequence>
<keyword evidence="2" id="KW-0863">Zinc-finger</keyword>
<keyword evidence="3" id="KW-0862">Zinc</keyword>
<evidence type="ECO:0000256" key="3">
    <source>
        <dbReference type="ARBA" id="ARBA00022833"/>
    </source>
</evidence>